<dbReference type="Pfam" id="PF01613">
    <property type="entry name" value="Flavin_Reduct"/>
    <property type="match status" value="1"/>
</dbReference>
<name>A0A7J3UZF4_9CREN</name>
<proteinExistence type="inferred from homology"/>
<feature type="domain" description="Flavin reductase like" evidence="4">
    <location>
        <begin position="31"/>
        <end position="167"/>
    </location>
</feature>
<comment type="caution">
    <text evidence="5">The sequence shown here is derived from an EMBL/GenBank/DDBJ whole genome shotgun (WGS) entry which is preliminary data.</text>
</comment>
<organism evidence="5">
    <name type="scientific">Candidatus Methanosuratincola petrocarbonis</name>
    <name type="common">ex Vanwonterghem et al. 2016</name>
    <dbReference type="NCBI Taxonomy" id="1867261"/>
    <lineage>
        <taxon>Archaea</taxon>
        <taxon>Thermoproteota</taxon>
        <taxon>Methanosuratincolia</taxon>
        <taxon>Candidatus Methanomethylicales</taxon>
        <taxon>Candidatus Methanomethylicaceae</taxon>
        <taxon>Candidatus Methanosuratincola (ex Vanwonterghem et al. 2016)</taxon>
    </lineage>
</organism>
<evidence type="ECO:0000313" key="5">
    <source>
        <dbReference type="EMBL" id="HHI48783.1"/>
    </source>
</evidence>
<dbReference type="InterPro" id="IPR002563">
    <property type="entry name" value="Flavin_Rdtase-like_dom"/>
</dbReference>
<comment type="cofactor">
    <cofactor evidence="1">
        <name>FMN</name>
        <dbReference type="ChEBI" id="CHEBI:58210"/>
    </cofactor>
</comment>
<dbReference type="PANTHER" id="PTHR43567:SF1">
    <property type="entry name" value="FLAVOREDOXIN"/>
    <property type="match status" value="1"/>
</dbReference>
<dbReference type="SUPFAM" id="SSF50475">
    <property type="entry name" value="FMN-binding split barrel"/>
    <property type="match status" value="1"/>
</dbReference>
<dbReference type="PANTHER" id="PTHR43567">
    <property type="entry name" value="FLAVOREDOXIN-RELATED-RELATED"/>
    <property type="match status" value="1"/>
</dbReference>
<gene>
    <name evidence="5" type="ORF">ENL91_01275</name>
</gene>
<reference evidence="5" key="1">
    <citation type="journal article" date="2020" name="mSystems">
        <title>Genome- and Community-Level Interaction Insights into Carbon Utilization and Element Cycling Functions of Hydrothermarchaeota in Hydrothermal Sediment.</title>
        <authorList>
            <person name="Zhou Z."/>
            <person name="Liu Y."/>
            <person name="Xu W."/>
            <person name="Pan J."/>
            <person name="Luo Z.H."/>
            <person name="Li M."/>
        </authorList>
    </citation>
    <scope>NUCLEOTIDE SEQUENCE [LARGE SCALE GENOMIC DNA]</scope>
    <source>
        <strain evidence="5">SpSt-1038</strain>
    </source>
</reference>
<sequence length="192" mass="21290">MEILFYHTARVLSMESPETRKKDLCEFYHRLLCPRVAALVVALREDGKPNVMPVAWHTPVSVRPPILAVCISPSRYTHSLILKNKEFTVNIPDLSMKDAVEITGSKSGKVFDKSSIFKFTPATKVNTPLIDGALASIECELNQAIDIGDHSVVFGNVVACQASGFREVWKGTSPLLHLGSNFYTVIKEGFLR</sequence>
<dbReference type="InterPro" id="IPR012349">
    <property type="entry name" value="Split_barrel_FMN-bd"/>
</dbReference>
<evidence type="ECO:0000259" key="4">
    <source>
        <dbReference type="SMART" id="SM00903"/>
    </source>
</evidence>
<dbReference type="GO" id="GO:0010181">
    <property type="term" value="F:FMN binding"/>
    <property type="evidence" value="ECO:0007669"/>
    <property type="project" value="InterPro"/>
</dbReference>
<evidence type="ECO:0000256" key="2">
    <source>
        <dbReference type="ARBA" id="ARBA00022630"/>
    </source>
</evidence>
<protein>
    <submittedName>
        <fullName evidence="5">Flavin reductase family protein</fullName>
    </submittedName>
</protein>
<keyword evidence="2" id="KW-0285">Flavoprotein</keyword>
<comment type="similarity">
    <text evidence="3">Belongs to the flavoredoxin family.</text>
</comment>
<dbReference type="SMART" id="SM00903">
    <property type="entry name" value="Flavin_Reduct"/>
    <property type="match status" value="1"/>
</dbReference>
<evidence type="ECO:0000256" key="1">
    <source>
        <dbReference type="ARBA" id="ARBA00001917"/>
    </source>
</evidence>
<evidence type="ECO:0000256" key="3">
    <source>
        <dbReference type="ARBA" id="ARBA00038054"/>
    </source>
</evidence>
<dbReference type="InterPro" id="IPR052174">
    <property type="entry name" value="Flavoredoxin"/>
</dbReference>
<accession>A0A7J3UZF4</accession>
<dbReference type="EMBL" id="DRVT01000015">
    <property type="protein sequence ID" value="HHI48783.1"/>
    <property type="molecule type" value="Genomic_DNA"/>
</dbReference>
<dbReference type="Gene3D" id="2.30.110.10">
    <property type="entry name" value="Electron Transport, Fmn-binding Protein, Chain A"/>
    <property type="match status" value="1"/>
</dbReference>
<dbReference type="AlphaFoldDB" id="A0A7J3UZF4"/>